<keyword evidence="3" id="KW-0175">Coiled coil</keyword>
<proteinExistence type="predicted"/>
<keyword evidence="7" id="KW-1185">Reference proteome</keyword>
<dbReference type="EMBL" id="OX597822">
    <property type="protein sequence ID" value="CAI9727736.1"/>
    <property type="molecule type" value="Genomic_DNA"/>
</dbReference>
<feature type="disulfide bond" evidence="2">
    <location>
        <begin position="579"/>
        <end position="589"/>
    </location>
</feature>
<name>A0AA36B5X5_OCTVU</name>
<feature type="domain" description="SRCR" evidence="5">
    <location>
        <begin position="509"/>
        <end position="610"/>
    </location>
</feature>
<reference evidence="6" key="1">
    <citation type="submission" date="2023-08" db="EMBL/GenBank/DDBJ databases">
        <authorList>
            <person name="Alioto T."/>
            <person name="Alioto T."/>
            <person name="Gomez Garrido J."/>
        </authorList>
    </citation>
    <scope>NUCLEOTIDE SEQUENCE</scope>
</reference>
<evidence type="ECO:0000256" key="1">
    <source>
        <dbReference type="ARBA" id="ARBA00023157"/>
    </source>
</evidence>
<comment type="caution">
    <text evidence="2">Lacks conserved residue(s) required for the propagation of feature annotation.</text>
</comment>
<dbReference type="SMART" id="SM00202">
    <property type="entry name" value="SR"/>
    <property type="match status" value="1"/>
</dbReference>
<keyword evidence="1 2" id="KW-1015">Disulfide bond</keyword>
<feature type="signal peptide" evidence="4">
    <location>
        <begin position="1"/>
        <end position="28"/>
    </location>
</feature>
<dbReference type="PROSITE" id="PS50287">
    <property type="entry name" value="SRCR_2"/>
    <property type="match status" value="1"/>
</dbReference>
<dbReference type="InterPro" id="IPR036772">
    <property type="entry name" value="SRCR-like_dom_sf"/>
</dbReference>
<evidence type="ECO:0000313" key="6">
    <source>
        <dbReference type="EMBL" id="CAI9727736.1"/>
    </source>
</evidence>
<dbReference type="InterPro" id="IPR001190">
    <property type="entry name" value="SRCR"/>
</dbReference>
<gene>
    <name evidence="6" type="ORF">OCTVUL_1B024327</name>
</gene>
<dbReference type="Pfam" id="PF00530">
    <property type="entry name" value="SRCR"/>
    <property type="match status" value="1"/>
</dbReference>
<sequence>MASMFQNLFYYSLLTVLCSGNIIPFAHETPVLGKFPKHSQPDGHTFGNRPIARRLSGETEDVSFEDSVIRSMLQIVDIKFDTLNTRLLSLERGINNMQFYLSRQFNQVTKNLQAVNMVMNSLHGEVSHVDIETRTVKNSIHALSKEFLEYRNRNTGIFGELPSHQVISEIVDDLQRKPPKIIHGNFLDKTHTSFPDKVDLEEIGEVIDNQSYPLNLNHLQTYIEKGFKALDDSIKTHISNSLVNISAENRKNLSPANISTEYLNGNSIKPDAYKEINDRLRKLEASINKSDNDHNTLVSRVKFVNDHPKDTIITASSSTASPRHSKQSETVDFKEEFLSIDEKLQILSAKQDEFGDYLFSTHNSLEVSKNNSEKVVKVVEDLSTSTIWIPHILLEIRAWGKILNQSLSSTYMLYKEIADSRSDFISAEKSNGTAKSALSKLFNKKSTESSAYDKRNLQQNPVKCEFNEKDLKKMQQQLSQIEELLEAHLKRKAVTKTTKALSKGTETRVKMTRKETIGNSTAGIVTVKSGSNWLHICYVESNSTTVAILACQQMGFAFGSPLIVPNRLSSNSAVTLVNCQGKETNLDQCKFDTMSVDRCKSASLFGVSCQGHS</sequence>
<dbReference type="Proteomes" id="UP001162480">
    <property type="component" value="Chromosome 9"/>
</dbReference>
<feature type="chain" id="PRO_5041448529" evidence="4">
    <location>
        <begin position="29"/>
        <end position="613"/>
    </location>
</feature>
<dbReference type="SUPFAM" id="SSF56487">
    <property type="entry name" value="SRCR-like"/>
    <property type="match status" value="1"/>
</dbReference>
<organism evidence="6 7">
    <name type="scientific">Octopus vulgaris</name>
    <name type="common">Common octopus</name>
    <dbReference type="NCBI Taxonomy" id="6645"/>
    <lineage>
        <taxon>Eukaryota</taxon>
        <taxon>Metazoa</taxon>
        <taxon>Spiralia</taxon>
        <taxon>Lophotrochozoa</taxon>
        <taxon>Mollusca</taxon>
        <taxon>Cephalopoda</taxon>
        <taxon>Coleoidea</taxon>
        <taxon>Octopodiformes</taxon>
        <taxon>Octopoda</taxon>
        <taxon>Incirrata</taxon>
        <taxon>Octopodidae</taxon>
        <taxon>Octopus</taxon>
    </lineage>
</organism>
<feature type="coiled-coil region" evidence="3">
    <location>
        <begin position="464"/>
        <end position="491"/>
    </location>
</feature>
<dbReference type="Gene3D" id="3.10.250.10">
    <property type="entry name" value="SRCR-like domain"/>
    <property type="match status" value="1"/>
</dbReference>
<evidence type="ECO:0000313" key="7">
    <source>
        <dbReference type="Proteomes" id="UP001162480"/>
    </source>
</evidence>
<evidence type="ECO:0000256" key="3">
    <source>
        <dbReference type="SAM" id="Coils"/>
    </source>
</evidence>
<evidence type="ECO:0000256" key="2">
    <source>
        <dbReference type="PROSITE-ProRule" id="PRU00196"/>
    </source>
</evidence>
<accession>A0AA36B5X5</accession>
<keyword evidence="4" id="KW-0732">Signal</keyword>
<dbReference type="AlphaFoldDB" id="A0AA36B5X5"/>
<dbReference type="GO" id="GO:0016020">
    <property type="term" value="C:membrane"/>
    <property type="evidence" value="ECO:0007669"/>
    <property type="project" value="InterPro"/>
</dbReference>
<evidence type="ECO:0000256" key="4">
    <source>
        <dbReference type="SAM" id="SignalP"/>
    </source>
</evidence>
<protein>
    <submittedName>
        <fullName evidence="6">CAE1316385.1unnamed protein product</fullName>
    </submittedName>
</protein>
<evidence type="ECO:0000259" key="5">
    <source>
        <dbReference type="PROSITE" id="PS50287"/>
    </source>
</evidence>